<dbReference type="GO" id="GO:0032259">
    <property type="term" value="P:methylation"/>
    <property type="evidence" value="ECO:0007669"/>
    <property type="project" value="UniProtKB-KW"/>
</dbReference>
<dbReference type="SUPFAM" id="SSF53335">
    <property type="entry name" value="S-adenosyl-L-methionine-dependent methyltransferases"/>
    <property type="match status" value="1"/>
</dbReference>
<sequence length="288" mass="31143">MTSVTNAGGVEETVRGYYNAAIDAYAVMMPQDAWHHGDERAHNAGLSSEEAALDMQRQLVAAIGVTAGDLVLDFGSGVGGAVVNMAEMSGARFVGISNNDALTAKAQRLAAARGLADQAFFHSVGDFEYRTLGAWPDAAFSAITYQESVVHLPDKQAFFDAAFRVLRPGGTLAAVDWIQRPWGKHRSPEQVEAVMAEVNRGFCIPYHATVEQYRDMLVAAGFDVREAVDLFPSGPCWGSTPEEERDKWLTYEGARNDLFHDSKIALDKARAAGVFSVAKLVATKPARS</sequence>
<dbReference type="EMBL" id="CP142149">
    <property type="protein sequence ID" value="WSE28783.1"/>
    <property type="molecule type" value="Genomic_DNA"/>
</dbReference>
<dbReference type="Gene3D" id="3.40.50.150">
    <property type="entry name" value="Vaccinia Virus protein VP39"/>
    <property type="match status" value="1"/>
</dbReference>
<evidence type="ECO:0000256" key="1">
    <source>
        <dbReference type="ARBA" id="ARBA00022679"/>
    </source>
</evidence>
<keyword evidence="4" id="KW-1185">Reference proteome</keyword>
<protein>
    <submittedName>
        <fullName evidence="3">Methyltransferase domain-containing protein</fullName>
    </submittedName>
</protein>
<dbReference type="InterPro" id="IPR013216">
    <property type="entry name" value="Methyltransf_11"/>
</dbReference>
<dbReference type="GO" id="GO:0008168">
    <property type="term" value="F:methyltransferase activity"/>
    <property type="evidence" value="ECO:0007669"/>
    <property type="project" value="UniProtKB-KW"/>
</dbReference>
<dbReference type="PANTHER" id="PTHR44068:SF6">
    <property type="entry name" value="SAM-DEPENDENT METHYLTRANSFERASE ERG6_SMT-TYPE DOMAIN-CONTAINING PROTEIN"/>
    <property type="match status" value="1"/>
</dbReference>
<dbReference type="InterPro" id="IPR029063">
    <property type="entry name" value="SAM-dependent_MTases_sf"/>
</dbReference>
<evidence type="ECO:0000259" key="2">
    <source>
        <dbReference type="Pfam" id="PF08241"/>
    </source>
</evidence>
<feature type="domain" description="Methyltransferase type 11" evidence="2">
    <location>
        <begin position="72"/>
        <end position="173"/>
    </location>
</feature>
<reference evidence="3 4" key="1">
    <citation type="journal article" date="2015" name="Int. J. Syst. Evol. Microbiol.">
        <title>Amycolatopsis rhabdoformis sp. nov., an actinomycete isolated from a tropical forest soil.</title>
        <authorList>
            <person name="Souza W.R."/>
            <person name="Silva R.E."/>
            <person name="Goodfellow M."/>
            <person name="Busarakam K."/>
            <person name="Figueiro F.S."/>
            <person name="Ferreira D."/>
            <person name="Rodrigues-Filho E."/>
            <person name="Moraes L.A.B."/>
            <person name="Zucchi T.D."/>
        </authorList>
    </citation>
    <scope>NUCLEOTIDE SEQUENCE [LARGE SCALE GENOMIC DNA]</scope>
    <source>
        <strain evidence="3 4">NCIMB 14900</strain>
    </source>
</reference>
<name>A0ABZ1I303_9PSEU</name>
<evidence type="ECO:0000313" key="3">
    <source>
        <dbReference type="EMBL" id="WSE28783.1"/>
    </source>
</evidence>
<gene>
    <name evidence="3" type="ORF">VSH64_39100</name>
</gene>
<dbReference type="Pfam" id="PF08241">
    <property type="entry name" value="Methyltransf_11"/>
    <property type="match status" value="1"/>
</dbReference>
<dbReference type="InterPro" id="IPR050447">
    <property type="entry name" value="Erg6_SMT_methyltransf"/>
</dbReference>
<proteinExistence type="predicted"/>
<keyword evidence="1" id="KW-0808">Transferase</keyword>
<dbReference type="Proteomes" id="UP001330812">
    <property type="component" value="Chromosome"/>
</dbReference>
<accession>A0ABZ1I303</accession>
<dbReference type="CDD" id="cd02440">
    <property type="entry name" value="AdoMet_MTases"/>
    <property type="match status" value="1"/>
</dbReference>
<dbReference type="RefSeq" id="WP_326567781.1">
    <property type="nucleotide sequence ID" value="NZ_CP142149.1"/>
</dbReference>
<organism evidence="3 4">
    <name type="scientific">Amycolatopsis rhabdoformis</name>
    <dbReference type="NCBI Taxonomy" id="1448059"/>
    <lineage>
        <taxon>Bacteria</taxon>
        <taxon>Bacillati</taxon>
        <taxon>Actinomycetota</taxon>
        <taxon>Actinomycetes</taxon>
        <taxon>Pseudonocardiales</taxon>
        <taxon>Pseudonocardiaceae</taxon>
        <taxon>Amycolatopsis</taxon>
    </lineage>
</organism>
<dbReference type="PANTHER" id="PTHR44068">
    <property type="entry name" value="ZGC:194242"/>
    <property type="match status" value="1"/>
</dbReference>
<keyword evidence="3" id="KW-0489">Methyltransferase</keyword>
<evidence type="ECO:0000313" key="4">
    <source>
        <dbReference type="Proteomes" id="UP001330812"/>
    </source>
</evidence>